<accession>A0ABT5Y4B1</accession>
<gene>
    <name evidence="2" type="ORF">PY092_19105</name>
</gene>
<dbReference type="Pfam" id="PF26628">
    <property type="entry name" value="DUF8202"/>
    <property type="match status" value="1"/>
</dbReference>
<sequence>MIRFLLFPSHRSNAEKSFSAKGFKRLCQSALVLFIILLGQQASAQIEVDTWYSADRAINTPSPLGQLQLYTPLAPADGTPVTTWHDLVDYIGFNTLQHAVQHPNPLDYPNPWDHPTNPGFQHSFGNPPFLIPAGSIPGIPTLRRNQMNFNPSVEFDGSGNGQALHTRPISREEITVFIVFKARGRGNSANTQQLLYGGDIDNYHSSTTNLSLGVSDNSRFSVGRTWNGGSFFQSGAIDLQNLPTIGVFSRDVVQPLGTDDEILTTKVNGLPDINFVRHHPTSETDLYLFSRLGKHFNSNDSNRNLTGHIAEVLIADGVLTANSIQRIESYLAIKYGITLNSAGSLGSTVGNQGYQYLAANGAVIWDPAVDAAYRFDIAGLARDRYQDNIGGASPDLRYNLHQRIAKSENDEAIVTMSTDSNFSGDNLDQTRPEIDNTTWGATSLFSYLHNYLLWGNDHASLNSTNVELPPSGDITERISREWKIQKTVSPGGVTPITGVSVQVDLSGSDILTNPACGIQLMIDRDGDGDFTTGVIDYVTATSVVGTDAFFDNVDFEHLDVFTIGFGDFTDPTATDPDPIIVCDTVPAPDPNVVDDEDDNCAVLSVTHISDVSDGLSNPETITRTYRVTDTSGNTTDVTQIISLYTSPEAGAPTDMDICEGDANTYDLNAQLAGADAGGTWTDVNDAFGNGANSVVPDPANMDFSALGDGSYGFTYTVASTGACPDDTATVSVNINNIPIINVDLSSDPTTCGGSDGSISLIFGNVPNGNHDIFH</sequence>
<keyword evidence="3" id="KW-1185">Reference proteome</keyword>
<feature type="domain" description="DUF8202" evidence="1">
    <location>
        <begin position="325"/>
        <end position="556"/>
    </location>
</feature>
<organism evidence="2 3">
    <name type="scientific">Flagellimonas yonaguniensis</name>
    <dbReference type="NCBI Taxonomy" id="3031325"/>
    <lineage>
        <taxon>Bacteria</taxon>
        <taxon>Pseudomonadati</taxon>
        <taxon>Bacteroidota</taxon>
        <taxon>Flavobacteriia</taxon>
        <taxon>Flavobacteriales</taxon>
        <taxon>Flavobacteriaceae</taxon>
        <taxon>Flagellimonas</taxon>
    </lineage>
</organism>
<evidence type="ECO:0000259" key="1">
    <source>
        <dbReference type="Pfam" id="PF26628"/>
    </source>
</evidence>
<proteinExistence type="predicted"/>
<dbReference type="RefSeq" id="WP_275617339.1">
    <property type="nucleotide sequence ID" value="NZ_JARFVB010000025.1"/>
</dbReference>
<dbReference type="InterPro" id="IPR058515">
    <property type="entry name" value="DUF8202"/>
</dbReference>
<reference evidence="2 3" key="1">
    <citation type="submission" date="2023-03" db="EMBL/GenBank/DDBJ databases">
        <title>Muricauda XX sp. nov. and Muricauda XXX sp. nov., two novel species isolated from Okinawa Trough.</title>
        <authorList>
            <person name="Cao W."/>
            <person name="Deng X."/>
        </authorList>
    </citation>
    <scope>NUCLEOTIDE SEQUENCE [LARGE SCALE GENOMIC DNA]</scope>
    <source>
        <strain evidence="2 3">334s03</strain>
    </source>
</reference>
<feature type="non-terminal residue" evidence="2">
    <location>
        <position position="774"/>
    </location>
</feature>
<name>A0ABT5Y4B1_9FLAO</name>
<protein>
    <recommendedName>
        <fullName evidence="1">DUF8202 domain-containing protein</fullName>
    </recommendedName>
</protein>
<dbReference type="EMBL" id="JARFVB010000025">
    <property type="protein sequence ID" value="MDF0718277.1"/>
    <property type="molecule type" value="Genomic_DNA"/>
</dbReference>
<evidence type="ECO:0000313" key="3">
    <source>
        <dbReference type="Proteomes" id="UP001221366"/>
    </source>
</evidence>
<evidence type="ECO:0000313" key="2">
    <source>
        <dbReference type="EMBL" id="MDF0718277.1"/>
    </source>
</evidence>
<dbReference type="InterPro" id="IPR013320">
    <property type="entry name" value="ConA-like_dom_sf"/>
</dbReference>
<comment type="caution">
    <text evidence="2">The sequence shown here is derived from an EMBL/GenBank/DDBJ whole genome shotgun (WGS) entry which is preliminary data.</text>
</comment>
<dbReference type="Proteomes" id="UP001221366">
    <property type="component" value="Unassembled WGS sequence"/>
</dbReference>
<dbReference type="SUPFAM" id="SSF49899">
    <property type="entry name" value="Concanavalin A-like lectins/glucanases"/>
    <property type="match status" value="1"/>
</dbReference>